<dbReference type="Proteomes" id="UP000307982">
    <property type="component" value="Chromosome"/>
</dbReference>
<dbReference type="AlphaFoldDB" id="A0A4V0BSS6"/>
<protein>
    <submittedName>
        <fullName evidence="2">SMI1 / KNR4 family protein</fullName>
    </submittedName>
</protein>
<accession>A0A4V0BSS6</accession>
<organism evidence="2 3">
    <name type="scientific">Streptococcus australis</name>
    <dbReference type="NCBI Taxonomy" id="113107"/>
    <lineage>
        <taxon>Bacteria</taxon>
        <taxon>Bacillati</taxon>
        <taxon>Bacillota</taxon>
        <taxon>Bacilli</taxon>
        <taxon>Lactobacillales</taxon>
        <taxon>Streptococcaceae</taxon>
        <taxon>Streptococcus</taxon>
    </lineage>
</organism>
<evidence type="ECO:0000313" key="2">
    <source>
        <dbReference type="EMBL" id="VTS70802.1"/>
    </source>
</evidence>
<dbReference type="SMART" id="SM00860">
    <property type="entry name" value="SMI1_KNR4"/>
    <property type="match status" value="1"/>
</dbReference>
<dbReference type="Gene3D" id="3.40.1580.10">
    <property type="entry name" value="SMI1/KNR4-like"/>
    <property type="match status" value="1"/>
</dbReference>
<feature type="domain" description="Knr4/Smi1-like" evidence="1">
    <location>
        <begin position="11"/>
        <end position="154"/>
    </location>
</feature>
<evidence type="ECO:0000313" key="3">
    <source>
        <dbReference type="Proteomes" id="UP000307982"/>
    </source>
</evidence>
<proteinExistence type="predicted"/>
<evidence type="ECO:0000259" key="1">
    <source>
        <dbReference type="SMART" id="SM00860"/>
    </source>
</evidence>
<dbReference type="Pfam" id="PF14568">
    <property type="entry name" value="SUKH_6"/>
    <property type="match status" value="1"/>
</dbReference>
<dbReference type="OrthoDB" id="2223083at2"/>
<reference evidence="2 3" key="1">
    <citation type="submission" date="2019-05" db="EMBL/GenBank/DDBJ databases">
        <authorList>
            <consortium name="Pathogen Informatics"/>
        </authorList>
    </citation>
    <scope>NUCLEOTIDE SEQUENCE [LARGE SCALE GENOMIC DNA]</scope>
    <source>
        <strain evidence="2 3">NCTC5338</strain>
    </source>
</reference>
<gene>
    <name evidence="2" type="ORF">NCTC5338_00909</name>
</gene>
<sequence length="164" mass="19152">MEDIRTVILPLPSIELVKEKEEEWCIELPSSFKEFITRYNGIIPKKNLFKISDDKEYVIERFLCILDDFEENSLGMYDIDVIWSPILEILSVDPDSVGVELLPVATLFGGDFICLDYREGPQNPKVCYWKREDSYEWHPSVEFVSETFEDFLGMLYSEDDIANS</sequence>
<name>A0A4V0BSS6_9STRE</name>
<dbReference type="EMBL" id="LR594040">
    <property type="protein sequence ID" value="VTS70802.1"/>
    <property type="molecule type" value="Genomic_DNA"/>
</dbReference>
<dbReference type="InterPro" id="IPR018958">
    <property type="entry name" value="Knr4/Smi1-like_dom"/>
</dbReference>
<dbReference type="SUPFAM" id="SSF160631">
    <property type="entry name" value="SMI1/KNR4-like"/>
    <property type="match status" value="1"/>
</dbReference>
<dbReference type="InterPro" id="IPR037883">
    <property type="entry name" value="Knr4/Smi1-like_sf"/>
</dbReference>